<dbReference type="Proteomes" id="UP000078240">
    <property type="component" value="Unassembled WGS sequence"/>
</dbReference>
<gene>
    <name evidence="1" type="ORF">VFPBJ_09226</name>
</gene>
<protein>
    <submittedName>
        <fullName evidence="1">Uncharacterized protein</fullName>
    </submittedName>
</protein>
<sequence>MGGHRNRCSNVLRDSVYTHTPNRYIRPPSRASLPAKMHRASIMAPFRGSLSNHDQTSSSGTVCCMSRCPPFLQRPLACSQCDSSQTWVYPSLEHWGAVAYCRRLLRGGPWLRLYGRKT</sequence>
<organism evidence="1 2">
    <name type="scientific">Purpureocillium lilacinum</name>
    <name type="common">Paecilomyces lilacinus</name>
    <dbReference type="NCBI Taxonomy" id="33203"/>
    <lineage>
        <taxon>Eukaryota</taxon>
        <taxon>Fungi</taxon>
        <taxon>Dikarya</taxon>
        <taxon>Ascomycota</taxon>
        <taxon>Pezizomycotina</taxon>
        <taxon>Sordariomycetes</taxon>
        <taxon>Hypocreomycetidae</taxon>
        <taxon>Hypocreales</taxon>
        <taxon>Ophiocordycipitaceae</taxon>
        <taxon>Purpureocillium</taxon>
    </lineage>
</organism>
<dbReference type="EMBL" id="LSBH01000008">
    <property type="protein sequence ID" value="OAQ75251.1"/>
    <property type="molecule type" value="Genomic_DNA"/>
</dbReference>
<dbReference type="AlphaFoldDB" id="A0A179GCY2"/>
<comment type="caution">
    <text evidence="1">The sequence shown here is derived from an EMBL/GenBank/DDBJ whole genome shotgun (WGS) entry which is preliminary data.</text>
</comment>
<reference evidence="1 2" key="1">
    <citation type="submission" date="2016-01" db="EMBL/GenBank/DDBJ databases">
        <title>Biosynthesis of antibiotic leucinostatins and their inhibition on Phytophthora in bio-control Purpureocillium lilacinum.</title>
        <authorList>
            <person name="Wang G."/>
            <person name="Liu Z."/>
            <person name="Lin R."/>
            <person name="Li E."/>
            <person name="Mao Z."/>
            <person name="Ling J."/>
            <person name="Yin W."/>
            <person name="Xie B."/>
        </authorList>
    </citation>
    <scope>NUCLEOTIDE SEQUENCE [LARGE SCALE GENOMIC DNA]</scope>
    <source>
        <strain evidence="1">PLBJ-1</strain>
    </source>
</reference>
<evidence type="ECO:0000313" key="2">
    <source>
        <dbReference type="Proteomes" id="UP000078240"/>
    </source>
</evidence>
<proteinExistence type="predicted"/>
<accession>A0A179GCY2</accession>
<evidence type="ECO:0000313" key="1">
    <source>
        <dbReference type="EMBL" id="OAQ75251.1"/>
    </source>
</evidence>
<name>A0A179GCY2_PURLI</name>